<accession>W4Q7I1</accession>
<evidence type="ECO:0000313" key="6">
    <source>
        <dbReference type="EMBL" id="GAE28031.1"/>
    </source>
</evidence>
<reference evidence="6" key="1">
    <citation type="journal article" date="2014" name="Genome Announc.">
        <title>Draft Genome Sequences of Three Alkaliphilic Bacillus Strains, Bacillus wakoensis JCM 9140T, Bacillus akibai JCM 9157T, and Bacillus hemicellulosilyticus JCM 9152T.</title>
        <authorList>
            <person name="Yuki M."/>
            <person name="Oshima K."/>
            <person name="Suda W."/>
            <person name="Oshida Y."/>
            <person name="Kitamura K."/>
            <person name="Iida T."/>
            <person name="Hattori M."/>
            <person name="Ohkuma M."/>
        </authorList>
    </citation>
    <scope>NUCLEOTIDE SEQUENCE [LARGE SCALE GENOMIC DNA]</scope>
    <source>
        <strain evidence="6">JCM 9140</strain>
    </source>
</reference>
<keyword evidence="2" id="KW-0813">Transport</keyword>
<name>W4Q7I1_9BACI</name>
<dbReference type="AlphaFoldDB" id="W4Q7I1"/>
<evidence type="ECO:0000256" key="4">
    <source>
        <dbReference type="ARBA" id="ARBA00023136"/>
    </source>
</evidence>
<dbReference type="GO" id="GO:0043190">
    <property type="term" value="C:ATP-binding cassette (ABC) transporter complex"/>
    <property type="evidence" value="ECO:0007669"/>
    <property type="project" value="TreeGrafter"/>
</dbReference>
<proteinExistence type="predicted"/>
<dbReference type="GO" id="GO:0031460">
    <property type="term" value="P:glycine betaine transport"/>
    <property type="evidence" value="ECO:0007669"/>
    <property type="project" value="TreeGrafter"/>
</dbReference>
<dbReference type="STRING" id="1236970.JCM9140_4218"/>
<dbReference type="Proteomes" id="UP000018890">
    <property type="component" value="Unassembled WGS sequence"/>
</dbReference>
<keyword evidence="5" id="KW-1133">Transmembrane helix</keyword>
<keyword evidence="7" id="KW-1185">Reference proteome</keyword>
<evidence type="ECO:0000256" key="2">
    <source>
        <dbReference type="ARBA" id="ARBA00022448"/>
    </source>
</evidence>
<keyword evidence="5" id="KW-0812">Transmembrane</keyword>
<feature type="transmembrane region" description="Helical" evidence="5">
    <location>
        <begin position="71"/>
        <end position="89"/>
    </location>
</feature>
<comment type="caution">
    <text evidence="6">The sequence shown here is derived from an EMBL/GenBank/DDBJ whole genome shotgun (WGS) entry which is preliminary data.</text>
</comment>
<gene>
    <name evidence="6" type="ORF">JCM9140_4218</name>
</gene>
<keyword evidence="3" id="KW-1003">Cell membrane</keyword>
<evidence type="ECO:0000256" key="1">
    <source>
        <dbReference type="ARBA" id="ARBA00004236"/>
    </source>
</evidence>
<dbReference type="PANTHER" id="PTHR47737">
    <property type="entry name" value="GLYCINE BETAINE/PROLINE BETAINE TRANSPORT SYSTEM PERMEASE PROTEIN PROW"/>
    <property type="match status" value="1"/>
</dbReference>
<dbReference type="GO" id="GO:0005275">
    <property type="term" value="F:amine transmembrane transporter activity"/>
    <property type="evidence" value="ECO:0007669"/>
    <property type="project" value="TreeGrafter"/>
</dbReference>
<dbReference type="EMBL" id="BAUT01000078">
    <property type="protein sequence ID" value="GAE28031.1"/>
    <property type="molecule type" value="Genomic_DNA"/>
</dbReference>
<dbReference type="PANTHER" id="PTHR47737:SF1">
    <property type="entry name" value="GLYCINE BETAINE_PROLINE BETAINE TRANSPORT SYSTEM PERMEASE PROTEIN PROW"/>
    <property type="match status" value="1"/>
</dbReference>
<protein>
    <submittedName>
        <fullName evidence="6">Glycine betaine ABC transport system</fullName>
    </submittedName>
</protein>
<keyword evidence="4 5" id="KW-0472">Membrane</keyword>
<comment type="subcellular location">
    <subcellularLocation>
        <location evidence="1">Cell membrane</location>
    </subcellularLocation>
</comment>
<sequence>MEDFIPKLPLASMIDDFVSWLTSNLSGLFQFISVILRGVVDGIEWILILPPPILLILIIGFLAWKTSKWRMALFSVVGLLLIWNLAIGII</sequence>
<evidence type="ECO:0000256" key="3">
    <source>
        <dbReference type="ARBA" id="ARBA00022475"/>
    </source>
</evidence>
<organism evidence="6 7">
    <name type="scientific">Halalkalibacter wakoensis JCM 9140</name>
    <dbReference type="NCBI Taxonomy" id="1236970"/>
    <lineage>
        <taxon>Bacteria</taxon>
        <taxon>Bacillati</taxon>
        <taxon>Bacillota</taxon>
        <taxon>Bacilli</taxon>
        <taxon>Bacillales</taxon>
        <taxon>Bacillaceae</taxon>
        <taxon>Halalkalibacter</taxon>
    </lineage>
</organism>
<dbReference type="GO" id="GO:0015226">
    <property type="term" value="F:carnitine transmembrane transporter activity"/>
    <property type="evidence" value="ECO:0007669"/>
    <property type="project" value="TreeGrafter"/>
</dbReference>
<dbReference type="GO" id="GO:0015871">
    <property type="term" value="P:choline transport"/>
    <property type="evidence" value="ECO:0007669"/>
    <property type="project" value="TreeGrafter"/>
</dbReference>
<evidence type="ECO:0000313" key="7">
    <source>
        <dbReference type="Proteomes" id="UP000018890"/>
    </source>
</evidence>
<feature type="transmembrane region" description="Helical" evidence="5">
    <location>
        <begin position="45"/>
        <end position="64"/>
    </location>
</feature>
<evidence type="ECO:0000256" key="5">
    <source>
        <dbReference type="SAM" id="Phobius"/>
    </source>
</evidence>